<dbReference type="InterPro" id="IPR020846">
    <property type="entry name" value="MFS_dom"/>
</dbReference>
<comment type="subcellular location">
    <subcellularLocation>
        <location evidence="1">Membrane</location>
        <topology evidence="1">Multi-pass membrane protein</topology>
    </subcellularLocation>
</comment>
<dbReference type="GeneID" id="27699738"/>
<dbReference type="HOGENOM" id="CLU_2775738_0_0_1"/>
<keyword evidence="2 5" id="KW-0812">Transmembrane</keyword>
<evidence type="ECO:0000256" key="1">
    <source>
        <dbReference type="ARBA" id="ARBA00004141"/>
    </source>
</evidence>
<dbReference type="SUPFAM" id="SSF103473">
    <property type="entry name" value="MFS general substrate transporter"/>
    <property type="match status" value="1"/>
</dbReference>
<evidence type="ECO:0000256" key="3">
    <source>
        <dbReference type="ARBA" id="ARBA00022989"/>
    </source>
</evidence>
<evidence type="ECO:0000256" key="5">
    <source>
        <dbReference type="SAM" id="Phobius"/>
    </source>
</evidence>
<dbReference type="InterPro" id="IPR005828">
    <property type="entry name" value="MFS_sugar_transport-like"/>
</dbReference>
<keyword evidence="4 5" id="KW-0472">Membrane</keyword>
<dbReference type="Proteomes" id="UP000053789">
    <property type="component" value="Unassembled WGS sequence"/>
</dbReference>
<dbReference type="OrthoDB" id="10021397at2759"/>
<dbReference type="VEuPathDB" id="FungiDB:Z519_06810"/>
<dbReference type="GO" id="GO:0016020">
    <property type="term" value="C:membrane"/>
    <property type="evidence" value="ECO:0007669"/>
    <property type="project" value="UniProtKB-SubCell"/>
</dbReference>
<dbReference type="AlphaFoldDB" id="A0A0D2ESX0"/>
<evidence type="ECO:0000256" key="4">
    <source>
        <dbReference type="ARBA" id="ARBA00023136"/>
    </source>
</evidence>
<keyword evidence="3 5" id="KW-1133">Transmembrane helix</keyword>
<feature type="transmembrane region" description="Helical" evidence="5">
    <location>
        <begin position="12"/>
        <end position="30"/>
    </location>
</feature>
<organism evidence="7 8">
    <name type="scientific">Cladophialophora bantiana (strain ATCC 10958 / CBS 173.52 / CDC B-1940 / NIH 8579)</name>
    <name type="common">Xylohypha bantiana</name>
    <dbReference type="NCBI Taxonomy" id="1442370"/>
    <lineage>
        <taxon>Eukaryota</taxon>
        <taxon>Fungi</taxon>
        <taxon>Dikarya</taxon>
        <taxon>Ascomycota</taxon>
        <taxon>Pezizomycotina</taxon>
        <taxon>Eurotiomycetes</taxon>
        <taxon>Chaetothyriomycetidae</taxon>
        <taxon>Chaetothyriales</taxon>
        <taxon>Herpotrichiellaceae</taxon>
        <taxon>Cladophialophora</taxon>
    </lineage>
</organism>
<gene>
    <name evidence="7" type="ORF">Z519_06810</name>
</gene>
<accession>A0A0D2ESX0</accession>
<proteinExistence type="predicted"/>
<evidence type="ECO:0000256" key="2">
    <source>
        <dbReference type="ARBA" id="ARBA00022692"/>
    </source>
</evidence>
<dbReference type="RefSeq" id="XP_016619630.1">
    <property type="nucleotide sequence ID" value="XM_016764548.1"/>
</dbReference>
<dbReference type="Gene3D" id="1.20.1720.10">
    <property type="entry name" value="Multidrug resistance protein D"/>
    <property type="match status" value="1"/>
</dbReference>
<keyword evidence="8" id="KW-1185">Reference proteome</keyword>
<protein>
    <recommendedName>
        <fullName evidence="6">Major facilitator superfamily (MFS) profile domain-containing protein</fullName>
    </recommendedName>
</protein>
<feature type="domain" description="Major facilitator superfamily (MFS) profile" evidence="6">
    <location>
        <begin position="1"/>
        <end position="69"/>
    </location>
</feature>
<evidence type="ECO:0000313" key="8">
    <source>
        <dbReference type="Proteomes" id="UP000053789"/>
    </source>
</evidence>
<sequence length="69" mass="7184">MGTDLGDISWIVGGWSIVPAISFSLAASMSDVFGRRWTIVAGEVIAIVGSIIAYTTESTLMFAAASTTI</sequence>
<feature type="transmembrane region" description="Helical" evidence="5">
    <location>
        <begin position="37"/>
        <end position="56"/>
    </location>
</feature>
<dbReference type="EMBL" id="KN846988">
    <property type="protein sequence ID" value="KIW92961.1"/>
    <property type="molecule type" value="Genomic_DNA"/>
</dbReference>
<dbReference type="Pfam" id="PF00083">
    <property type="entry name" value="Sugar_tr"/>
    <property type="match status" value="1"/>
</dbReference>
<dbReference type="PROSITE" id="PS50850">
    <property type="entry name" value="MFS"/>
    <property type="match status" value="1"/>
</dbReference>
<dbReference type="GO" id="GO:0022857">
    <property type="term" value="F:transmembrane transporter activity"/>
    <property type="evidence" value="ECO:0007669"/>
    <property type="project" value="InterPro"/>
</dbReference>
<dbReference type="InterPro" id="IPR036259">
    <property type="entry name" value="MFS_trans_sf"/>
</dbReference>
<reference evidence="7" key="1">
    <citation type="submission" date="2015-01" db="EMBL/GenBank/DDBJ databases">
        <title>The Genome Sequence of Cladophialophora bantiana CBS 173.52.</title>
        <authorList>
            <consortium name="The Broad Institute Genomics Platform"/>
            <person name="Cuomo C."/>
            <person name="de Hoog S."/>
            <person name="Gorbushina A."/>
            <person name="Stielow B."/>
            <person name="Teixiera M."/>
            <person name="Abouelleil A."/>
            <person name="Chapman S.B."/>
            <person name="Priest M."/>
            <person name="Young S.K."/>
            <person name="Wortman J."/>
            <person name="Nusbaum C."/>
            <person name="Birren B."/>
        </authorList>
    </citation>
    <scope>NUCLEOTIDE SEQUENCE [LARGE SCALE GENOMIC DNA]</scope>
    <source>
        <strain evidence="7">CBS 173.52</strain>
    </source>
</reference>
<name>A0A0D2ESX0_CLAB1</name>
<evidence type="ECO:0000259" key="6">
    <source>
        <dbReference type="PROSITE" id="PS50850"/>
    </source>
</evidence>
<evidence type="ECO:0000313" key="7">
    <source>
        <dbReference type="EMBL" id="KIW92961.1"/>
    </source>
</evidence>